<name>A0AAP0HQH3_9MAGN</name>
<gene>
    <name evidence="2" type="ORF">Syun_028043</name>
</gene>
<feature type="compositionally biased region" description="Polar residues" evidence="1">
    <location>
        <begin position="26"/>
        <end position="35"/>
    </location>
</feature>
<sequence length="156" mass="17026">MEATDEAFKKKSEQMSTNRKSEVGSPGTSISLHSAGSISVRHHGDTLVELTRRLEEMSTHTPETLIDEDAAYLEVCAPVAFDIGVAYREGVDKDFFCWRKLGAIANQSQCLATDVVSRCSATELLQTMSLLTGQISDKLCLSLNINRSATAHVFAD</sequence>
<accession>A0AAP0HQH3</accession>
<dbReference type="AlphaFoldDB" id="A0AAP0HQH3"/>
<protein>
    <submittedName>
        <fullName evidence="2">Uncharacterized protein</fullName>
    </submittedName>
</protein>
<organism evidence="2 3">
    <name type="scientific">Stephania yunnanensis</name>
    <dbReference type="NCBI Taxonomy" id="152371"/>
    <lineage>
        <taxon>Eukaryota</taxon>
        <taxon>Viridiplantae</taxon>
        <taxon>Streptophyta</taxon>
        <taxon>Embryophyta</taxon>
        <taxon>Tracheophyta</taxon>
        <taxon>Spermatophyta</taxon>
        <taxon>Magnoliopsida</taxon>
        <taxon>Ranunculales</taxon>
        <taxon>Menispermaceae</taxon>
        <taxon>Menispermoideae</taxon>
        <taxon>Cissampelideae</taxon>
        <taxon>Stephania</taxon>
    </lineage>
</organism>
<dbReference type="EMBL" id="JBBNAF010000012">
    <property type="protein sequence ID" value="KAK9093132.1"/>
    <property type="molecule type" value="Genomic_DNA"/>
</dbReference>
<evidence type="ECO:0000313" key="2">
    <source>
        <dbReference type="EMBL" id="KAK9093132.1"/>
    </source>
</evidence>
<keyword evidence="3" id="KW-1185">Reference proteome</keyword>
<feature type="compositionally biased region" description="Basic and acidic residues" evidence="1">
    <location>
        <begin position="1"/>
        <end position="13"/>
    </location>
</feature>
<comment type="caution">
    <text evidence="2">The sequence shown here is derived from an EMBL/GenBank/DDBJ whole genome shotgun (WGS) entry which is preliminary data.</text>
</comment>
<reference evidence="2 3" key="1">
    <citation type="submission" date="2024-01" db="EMBL/GenBank/DDBJ databases">
        <title>Genome assemblies of Stephania.</title>
        <authorList>
            <person name="Yang L."/>
        </authorList>
    </citation>
    <scope>NUCLEOTIDE SEQUENCE [LARGE SCALE GENOMIC DNA]</scope>
    <source>
        <strain evidence="2">YNDBR</strain>
        <tissue evidence="2">Leaf</tissue>
    </source>
</reference>
<evidence type="ECO:0000256" key="1">
    <source>
        <dbReference type="SAM" id="MobiDB-lite"/>
    </source>
</evidence>
<proteinExistence type="predicted"/>
<feature type="region of interest" description="Disordered" evidence="1">
    <location>
        <begin position="1"/>
        <end position="35"/>
    </location>
</feature>
<dbReference type="Proteomes" id="UP001420932">
    <property type="component" value="Unassembled WGS sequence"/>
</dbReference>
<evidence type="ECO:0000313" key="3">
    <source>
        <dbReference type="Proteomes" id="UP001420932"/>
    </source>
</evidence>